<feature type="domain" description="Deoxynucleoside kinase" evidence="3">
    <location>
        <begin position="6"/>
        <end position="191"/>
    </location>
</feature>
<dbReference type="GO" id="GO:0005524">
    <property type="term" value="F:ATP binding"/>
    <property type="evidence" value="ECO:0007669"/>
    <property type="project" value="UniProtKB-KW"/>
</dbReference>
<feature type="active site" description="Proton acceptor" evidence="1">
    <location>
        <position position="84"/>
    </location>
</feature>
<dbReference type="EMBL" id="SOBT01000012">
    <property type="protein sequence ID" value="TDU24408.1"/>
    <property type="molecule type" value="Genomic_DNA"/>
</dbReference>
<evidence type="ECO:0000313" key="5">
    <source>
        <dbReference type="Proteomes" id="UP000295341"/>
    </source>
</evidence>
<dbReference type="InterPro" id="IPR050566">
    <property type="entry name" value="Deoxyribonucleoside_kinase"/>
</dbReference>
<name>A0A4R7NTZ8_9GAMM</name>
<evidence type="ECO:0000256" key="1">
    <source>
        <dbReference type="PIRSR" id="PIRSR000705-1"/>
    </source>
</evidence>
<accession>A0A4R7NTZ8</accession>
<evidence type="ECO:0000256" key="2">
    <source>
        <dbReference type="PIRSR" id="PIRSR000705-3"/>
    </source>
</evidence>
<evidence type="ECO:0000313" key="4">
    <source>
        <dbReference type="EMBL" id="TDU24408.1"/>
    </source>
</evidence>
<dbReference type="PIRSF" id="PIRSF000705">
    <property type="entry name" value="DNK"/>
    <property type="match status" value="1"/>
</dbReference>
<dbReference type="CDD" id="cd01673">
    <property type="entry name" value="dNK"/>
    <property type="match status" value="1"/>
</dbReference>
<dbReference type="OrthoDB" id="9776634at2"/>
<dbReference type="PANTHER" id="PTHR10513">
    <property type="entry name" value="DEOXYNUCLEOSIDE KINASE"/>
    <property type="match status" value="1"/>
</dbReference>
<proteinExistence type="predicted"/>
<comment type="caution">
    <text evidence="4">The sequence shown here is derived from an EMBL/GenBank/DDBJ whole genome shotgun (WGS) entry which is preliminary data.</text>
</comment>
<gene>
    <name evidence="4" type="ORF">DFR24_4678</name>
</gene>
<dbReference type="RefSeq" id="WP_133883817.1">
    <property type="nucleotide sequence ID" value="NZ_MWIN01000025.1"/>
</dbReference>
<protein>
    <submittedName>
        <fullName evidence="4">Deoxyadenosine/deoxycytidine kinase</fullName>
    </submittedName>
</protein>
<keyword evidence="4" id="KW-0418">Kinase</keyword>
<dbReference type="SUPFAM" id="SSF52540">
    <property type="entry name" value="P-loop containing nucleoside triphosphate hydrolases"/>
    <property type="match status" value="1"/>
</dbReference>
<keyword evidence="4" id="KW-0808">Transferase</keyword>
<dbReference type="GO" id="GO:0019136">
    <property type="term" value="F:deoxynucleoside kinase activity"/>
    <property type="evidence" value="ECO:0007669"/>
    <property type="project" value="InterPro"/>
</dbReference>
<organism evidence="4 5">
    <name type="scientific">Panacagrimonas perspica</name>
    <dbReference type="NCBI Taxonomy" id="381431"/>
    <lineage>
        <taxon>Bacteria</taxon>
        <taxon>Pseudomonadati</taxon>
        <taxon>Pseudomonadota</taxon>
        <taxon>Gammaproteobacteria</taxon>
        <taxon>Nevskiales</taxon>
        <taxon>Nevskiaceae</taxon>
        <taxon>Panacagrimonas</taxon>
    </lineage>
</organism>
<reference evidence="4 5" key="1">
    <citation type="submission" date="2019-03" db="EMBL/GenBank/DDBJ databases">
        <title>Genomic Encyclopedia of Type Strains, Phase IV (KMG-IV): sequencing the most valuable type-strain genomes for metagenomic binning, comparative biology and taxonomic classification.</title>
        <authorList>
            <person name="Goeker M."/>
        </authorList>
    </citation>
    <scope>NUCLEOTIDE SEQUENCE [LARGE SCALE GENOMIC DNA]</scope>
    <source>
        <strain evidence="4 5">DSM 26377</strain>
    </source>
</reference>
<feature type="binding site" evidence="2">
    <location>
        <begin position="10"/>
        <end position="18"/>
    </location>
    <ligand>
        <name>ATP</name>
        <dbReference type="ChEBI" id="CHEBI:30616"/>
    </ligand>
</feature>
<dbReference type="InterPro" id="IPR031314">
    <property type="entry name" value="DNK_dom"/>
</dbReference>
<keyword evidence="2" id="KW-0067">ATP-binding</keyword>
<dbReference type="PANTHER" id="PTHR10513:SF46">
    <property type="entry name" value="DEOXYGUANOSINE KINASE"/>
    <property type="match status" value="1"/>
</dbReference>
<dbReference type="InterPro" id="IPR002624">
    <property type="entry name" value="DCK/DGK"/>
</dbReference>
<feature type="binding site" evidence="2">
    <location>
        <begin position="136"/>
        <end position="140"/>
    </location>
    <ligand>
        <name>ATP</name>
        <dbReference type="ChEBI" id="CHEBI:30616"/>
    </ligand>
</feature>
<sequence>MKSGYIAIEGVIGAGKTTLAKKLAASLGATLLLEQPDENPFLARFYRDPAGAAFSTQMTFLLQRAGQVEQLHQRDLFAGQFVADFMFDKDRLFAELTLSATDLALYAKVFERLSFELPQPDRLIHLTAPVDLLMSRVAHRGREYETPIEAGYLEALSDAYARWFRESVRVPVIEIDTSRIDLVGCEADYALLLDALDSDSPFVQLPGSALL</sequence>
<dbReference type="AlphaFoldDB" id="A0A4R7NTZ8"/>
<dbReference type="Pfam" id="PF01712">
    <property type="entry name" value="dNK"/>
    <property type="match status" value="1"/>
</dbReference>
<dbReference type="InterPro" id="IPR027417">
    <property type="entry name" value="P-loop_NTPase"/>
</dbReference>
<keyword evidence="2" id="KW-0547">Nucleotide-binding</keyword>
<dbReference type="Proteomes" id="UP000295341">
    <property type="component" value="Unassembled WGS sequence"/>
</dbReference>
<dbReference type="Gene3D" id="3.40.50.300">
    <property type="entry name" value="P-loop containing nucleotide triphosphate hydrolases"/>
    <property type="match status" value="1"/>
</dbReference>
<keyword evidence="5" id="KW-1185">Reference proteome</keyword>
<dbReference type="GO" id="GO:0005737">
    <property type="term" value="C:cytoplasm"/>
    <property type="evidence" value="ECO:0007669"/>
    <property type="project" value="TreeGrafter"/>
</dbReference>
<evidence type="ECO:0000259" key="3">
    <source>
        <dbReference type="Pfam" id="PF01712"/>
    </source>
</evidence>